<evidence type="ECO:0000256" key="5">
    <source>
        <dbReference type="ARBA" id="ARBA00023040"/>
    </source>
</evidence>
<feature type="transmembrane region" description="Helical" evidence="9">
    <location>
        <begin position="6"/>
        <end position="32"/>
    </location>
</feature>
<feature type="transmembrane region" description="Helical" evidence="9">
    <location>
        <begin position="123"/>
        <end position="143"/>
    </location>
</feature>
<dbReference type="PROSITE" id="PS50262">
    <property type="entry name" value="G_PROTEIN_RECEP_F1_2"/>
    <property type="match status" value="1"/>
</dbReference>
<keyword evidence="6 9" id="KW-0472">Membrane</keyword>
<sequence length="386" mass="43240">MTLSMAIIFFIVVMGVLMVLSVVMNILVLVVFGKQKSLRNATNAFICNIAVSDVLFAGVVLPQNVHDLTHTHGYFEDAFLCKVVNALPLVCIMTSIYSMVAVSWERRRAIIRMDLPQMPYFTAIKLSLLFWLLAIVLSIPTFIEYKKTTVWEGNQSYGVCGRDRNITREYAIANGFFLLFIAYVIPSVVILTNYVMLAMFLWKKSHQVVPQLQLEGETGASRTQGNLAVSKIKVRIVKMLILVAAIFVTLWLPYFVLLIIGKLTDADESDNLGGAVNMVRITLSVFSVCYNVVLYLFFNTQFRNGLMKILCCCKRNGNPHSESLYSIPLGDQNQWSMVHQPGRDCNPAIRAGTDCLLPSAACIDKHVSFASINRELVPREPCIISC</sequence>
<feature type="transmembrane region" description="Helical" evidence="9">
    <location>
        <begin position="240"/>
        <end position="261"/>
    </location>
</feature>
<evidence type="ECO:0000313" key="12">
    <source>
        <dbReference type="RefSeq" id="XP_013418446.1"/>
    </source>
</evidence>
<dbReference type="PRINTS" id="PR00237">
    <property type="entry name" value="GPCRRHODOPSN"/>
</dbReference>
<dbReference type="InterPro" id="IPR000611">
    <property type="entry name" value="NPY_rcpt"/>
</dbReference>
<feature type="domain" description="G-protein coupled receptors family 1 profile" evidence="10">
    <location>
        <begin position="24"/>
        <end position="295"/>
    </location>
</feature>
<dbReference type="OrthoDB" id="5950040at2759"/>
<dbReference type="GO" id="GO:0005886">
    <property type="term" value="C:plasma membrane"/>
    <property type="evidence" value="ECO:0007669"/>
    <property type="project" value="TreeGrafter"/>
</dbReference>
<proteinExistence type="inferred from homology"/>
<dbReference type="KEGG" id="lak:106179380"/>
<dbReference type="Gene3D" id="1.20.1070.10">
    <property type="entry name" value="Rhodopsin 7-helix transmembrane proteins"/>
    <property type="match status" value="1"/>
</dbReference>
<evidence type="ECO:0000256" key="2">
    <source>
        <dbReference type="ARBA" id="ARBA00010663"/>
    </source>
</evidence>
<dbReference type="PRINTS" id="PR01012">
    <property type="entry name" value="NRPEPTIDEYR"/>
</dbReference>
<dbReference type="RefSeq" id="XP_013418446.1">
    <property type="nucleotide sequence ID" value="XM_013562992.1"/>
</dbReference>
<evidence type="ECO:0000256" key="6">
    <source>
        <dbReference type="ARBA" id="ARBA00023136"/>
    </source>
</evidence>
<dbReference type="InParanoid" id="A0A1S3K861"/>
<evidence type="ECO:0000259" key="10">
    <source>
        <dbReference type="PROSITE" id="PS50262"/>
    </source>
</evidence>
<dbReference type="InterPro" id="IPR017452">
    <property type="entry name" value="GPCR_Rhodpsn_7TM"/>
</dbReference>
<keyword evidence="8" id="KW-0807">Transducer</keyword>
<dbReference type="GeneID" id="106179380"/>
<dbReference type="InterPro" id="IPR000276">
    <property type="entry name" value="GPCR_Rhodpsn"/>
</dbReference>
<name>A0A1S3K861_LINAN</name>
<feature type="transmembrane region" description="Helical" evidence="9">
    <location>
        <begin position="176"/>
        <end position="202"/>
    </location>
</feature>
<dbReference type="GO" id="GO:0004983">
    <property type="term" value="F:neuropeptide Y receptor activity"/>
    <property type="evidence" value="ECO:0007669"/>
    <property type="project" value="InterPro"/>
</dbReference>
<evidence type="ECO:0000256" key="8">
    <source>
        <dbReference type="ARBA" id="ARBA00023224"/>
    </source>
</evidence>
<organism evidence="11 12">
    <name type="scientific">Lingula anatina</name>
    <name type="common">Brachiopod</name>
    <name type="synonym">Lingula unguis</name>
    <dbReference type="NCBI Taxonomy" id="7574"/>
    <lineage>
        <taxon>Eukaryota</taxon>
        <taxon>Metazoa</taxon>
        <taxon>Spiralia</taxon>
        <taxon>Lophotrochozoa</taxon>
        <taxon>Brachiopoda</taxon>
        <taxon>Linguliformea</taxon>
        <taxon>Lingulata</taxon>
        <taxon>Lingulida</taxon>
        <taxon>Linguloidea</taxon>
        <taxon>Lingulidae</taxon>
        <taxon>Lingula</taxon>
    </lineage>
</organism>
<feature type="transmembrane region" description="Helical" evidence="9">
    <location>
        <begin position="44"/>
        <end position="63"/>
    </location>
</feature>
<protein>
    <submittedName>
        <fullName evidence="12">RYamide receptor</fullName>
    </submittedName>
</protein>
<dbReference type="PANTHER" id="PTHR45695:SF9">
    <property type="entry name" value="LEUCOKININ RECEPTOR"/>
    <property type="match status" value="1"/>
</dbReference>
<evidence type="ECO:0000256" key="9">
    <source>
        <dbReference type="SAM" id="Phobius"/>
    </source>
</evidence>
<keyword evidence="7 12" id="KW-0675">Receptor</keyword>
<dbReference type="Proteomes" id="UP000085678">
    <property type="component" value="Unplaced"/>
</dbReference>
<gene>
    <name evidence="12" type="primary">LOC106179380</name>
</gene>
<dbReference type="STRING" id="7574.A0A1S3K861"/>
<keyword evidence="4 9" id="KW-1133">Transmembrane helix</keyword>
<dbReference type="CDD" id="cd00637">
    <property type="entry name" value="7tm_classA_rhodopsin-like"/>
    <property type="match status" value="1"/>
</dbReference>
<keyword evidence="11" id="KW-1185">Reference proteome</keyword>
<keyword evidence="3 9" id="KW-0812">Transmembrane</keyword>
<feature type="transmembrane region" description="Helical" evidence="9">
    <location>
        <begin position="83"/>
        <end position="102"/>
    </location>
</feature>
<comment type="similarity">
    <text evidence="2">Belongs to the G-protein coupled receptor 1 family.</text>
</comment>
<dbReference type="PANTHER" id="PTHR45695">
    <property type="entry name" value="LEUCOKININ RECEPTOR-RELATED"/>
    <property type="match status" value="1"/>
</dbReference>
<comment type="subcellular location">
    <subcellularLocation>
        <location evidence="1">Membrane</location>
        <topology evidence="1">Multi-pass membrane protein</topology>
    </subcellularLocation>
</comment>
<evidence type="ECO:0000256" key="4">
    <source>
        <dbReference type="ARBA" id="ARBA00022989"/>
    </source>
</evidence>
<evidence type="ECO:0000256" key="7">
    <source>
        <dbReference type="ARBA" id="ARBA00023170"/>
    </source>
</evidence>
<keyword evidence="5" id="KW-0297">G-protein coupled receptor</keyword>
<evidence type="ECO:0000256" key="1">
    <source>
        <dbReference type="ARBA" id="ARBA00004141"/>
    </source>
</evidence>
<dbReference type="AlphaFoldDB" id="A0A1S3K861"/>
<feature type="transmembrane region" description="Helical" evidence="9">
    <location>
        <begin position="281"/>
        <end position="298"/>
    </location>
</feature>
<reference evidence="12" key="1">
    <citation type="submission" date="2025-08" db="UniProtKB">
        <authorList>
            <consortium name="RefSeq"/>
        </authorList>
    </citation>
    <scope>IDENTIFICATION</scope>
    <source>
        <tissue evidence="12">Gonads</tissue>
    </source>
</reference>
<dbReference type="SUPFAM" id="SSF81321">
    <property type="entry name" value="Family A G protein-coupled receptor-like"/>
    <property type="match status" value="1"/>
</dbReference>
<evidence type="ECO:0000256" key="3">
    <source>
        <dbReference type="ARBA" id="ARBA00022692"/>
    </source>
</evidence>
<evidence type="ECO:0000313" key="11">
    <source>
        <dbReference type="Proteomes" id="UP000085678"/>
    </source>
</evidence>
<dbReference type="Pfam" id="PF00001">
    <property type="entry name" value="7tm_1"/>
    <property type="match status" value="1"/>
</dbReference>
<accession>A0A1S3K861</accession>